<keyword evidence="2" id="KW-0732">Signal</keyword>
<dbReference type="Proteomes" id="UP000741360">
    <property type="component" value="Unassembled WGS sequence"/>
</dbReference>
<evidence type="ECO:0000259" key="3">
    <source>
        <dbReference type="Pfam" id="PF13458"/>
    </source>
</evidence>
<proteinExistence type="inferred from homology"/>
<dbReference type="EMBL" id="JACPSX010000176">
    <property type="protein sequence ID" value="MBI3015232.1"/>
    <property type="molecule type" value="Genomic_DNA"/>
</dbReference>
<sequence>MAGKRQGQVFFSVPAVLLFLGALVLGAYGDRSWAAPATRSAIKIGFMAPYVGVYAKPGKDMDNGFKLYLEEIKSQAGGRKIQLITEDTEAKPEIGPIKARKLVERDKVNILAGIIHSGVAYSIRDYVEANKIPLVITNAGAARLTAQDRSSYIFRVSFVNGQQDLAGGWYAYEKAGIRRVIAMAPDYSAGHEKAQGFLKTFKAAGGQVVAEIYPPLATQDFAPFLAQVTSKAGSTDAVWAFFAGSDSIRFIKQYAEYGLKDKVKLFVLGDTVDDSFLPSIGDAALGIANYLHYATTLDTSENKKFVAAYRQKYNEDPSMFSEQGYVGARVIAEAIKAVKGNVENREQFLEALRQVQFEAPRGPFKFDKFQNVIEPVYIRKVEKIGGKLQNVVTDKISDVDQFWTPKK</sequence>
<feature type="domain" description="Leucine-binding protein" evidence="3">
    <location>
        <begin position="42"/>
        <end position="382"/>
    </location>
</feature>
<dbReference type="Pfam" id="PF13458">
    <property type="entry name" value="Peripla_BP_6"/>
    <property type="match status" value="1"/>
</dbReference>
<comment type="caution">
    <text evidence="4">The sequence shown here is derived from an EMBL/GenBank/DDBJ whole genome shotgun (WGS) entry which is preliminary data.</text>
</comment>
<dbReference type="InterPro" id="IPR028082">
    <property type="entry name" value="Peripla_BP_I"/>
</dbReference>
<dbReference type="SUPFAM" id="SSF53822">
    <property type="entry name" value="Periplasmic binding protein-like I"/>
    <property type="match status" value="1"/>
</dbReference>
<name>A0A932M0V7_UNCTE</name>
<accession>A0A932M0V7</accession>
<evidence type="ECO:0000313" key="4">
    <source>
        <dbReference type="EMBL" id="MBI3015232.1"/>
    </source>
</evidence>
<comment type="similarity">
    <text evidence="1">Belongs to the leucine-binding protein family.</text>
</comment>
<evidence type="ECO:0000256" key="2">
    <source>
        <dbReference type="ARBA" id="ARBA00022729"/>
    </source>
</evidence>
<evidence type="ECO:0000313" key="5">
    <source>
        <dbReference type="Proteomes" id="UP000741360"/>
    </source>
</evidence>
<reference evidence="4" key="1">
    <citation type="submission" date="2020-07" db="EMBL/GenBank/DDBJ databases">
        <title>Huge and variable diversity of episymbiotic CPR bacteria and DPANN archaea in groundwater ecosystems.</title>
        <authorList>
            <person name="He C.Y."/>
            <person name="Keren R."/>
            <person name="Whittaker M."/>
            <person name="Farag I.F."/>
            <person name="Doudna J."/>
            <person name="Cate J.H.D."/>
            <person name="Banfield J.F."/>
        </authorList>
    </citation>
    <scope>NUCLEOTIDE SEQUENCE</scope>
    <source>
        <strain evidence="4">NC_groundwater_717_Ag_S-0.2um_59_8</strain>
    </source>
</reference>
<gene>
    <name evidence="4" type="ORF">HYY65_09280</name>
</gene>
<organism evidence="4 5">
    <name type="scientific">Tectimicrobiota bacterium</name>
    <dbReference type="NCBI Taxonomy" id="2528274"/>
    <lineage>
        <taxon>Bacteria</taxon>
        <taxon>Pseudomonadati</taxon>
        <taxon>Nitrospinota/Tectimicrobiota group</taxon>
        <taxon>Candidatus Tectimicrobiota</taxon>
    </lineage>
</organism>
<dbReference type="CDD" id="cd06360">
    <property type="entry name" value="PBP1_alkylbenzenes-like"/>
    <property type="match status" value="1"/>
</dbReference>
<dbReference type="PANTHER" id="PTHR30483:SF6">
    <property type="entry name" value="PERIPLASMIC BINDING PROTEIN OF ABC TRANSPORTER FOR NATURAL AMINO ACIDS"/>
    <property type="match status" value="1"/>
</dbReference>
<protein>
    <submittedName>
        <fullName evidence="4">ABC transporter substrate-binding protein</fullName>
    </submittedName>
</protein>
<dbReference type="Gene3D" id="3.40.50.2300">
    <property type="match status" value="2"/>
</dbReference>
<dbReference type="AlphaFoldDB" id="A0A932M0V7"/>
<evidence type="ECO:0000256" key="1">
    <source>
        <dbReference type="ARBA" id="ARBA00010062"/>
    </source>
</evidence>
<dbReference type="InterPro" id="IPR051010">
    <property type="entry name" value="BCAA_transport"/>
</dbReference>
<dbReference type="InterPro" id="IPR028081">
    <property type="entry name" value="Leu-bd"/>
</dbReference>
<dbReference type="PANTHER" id="PTHR30483">
    <property type="entry name" value="LEUCINE-SPECIFIC-BINDING PROTEIN"/>
    <property type="match status" value="1"/>
</dbReference>